<dbReference type="GO" id="GO:0009506">
    <property type="term" value="C:plasmodesma"/>
    <property type="evidence" value="ECO:0007669"/>
    <property type="project" value="UniProtKB-ARBA"/>
</dbReference>
<proteinExistence type="predicted"/>
<sequence>MAKATISVLFLILFFISVGISALVNGEENYWCVAKPSSEEILLKNNVDYACTQPNVNCDPVLGMGGPCFYPNTAINHASVAMNLYYQAYKFLGPSACDFGQSGLLSIKDPSYHDCVYALVPGR</sequence>
<name>A0AAV1C2Q4_OLDCO</name>
<reference evidence="4" key="1">
    <citation type="submission" date="2023-03" db="EMBL/GenBank/DDBJ databases">
        <authorList>
            <person name="Julca I."/>
        </authorList>
    </citation>
    <scope>NUCLEOTIDE SEQUENCE</scope>
</reference>
<feature type="signal peptide" evidence="2">
    <location>
        <begin position="1"/>
        <end position="26"/>
    </location>
</feature>
<dbReference type="PANTHER" id="PTHR31044:SF71">
    <property type="entry name" value="MAJOR POLLEN ALLERGEN OLE E 10-LIKE"/>
    <property type="match status" value="1"/>
</dbReference>
<dbReference type="EMBL" id="OX459118">
    <property type="protein sequence ID" value="CAI9088903.1"/>
    <property type="molecule type" value="Genomic_DNA"/>
</dbReference>
<gene>
    <name evidence="4" type="ORF">OLC1_LOCUS1365</name>
</gene>
<keyword evidence="5" id="KW-1185">Reference proteome</keyword>
<dbReference type="Pfam" id="PF07983">
    <property type="entry name" value="X8"/>
    <property type="match status" value="1"/>
</dbReference>
<evidence type="ECO:0000256" key="2">
    <source>
        <dbReference type="SAM" id="SignalP"/>
    </source>
</evidence>
<evidence type="ECO:0000313" key="4">
    <source>
        <dbReference type="EMBL" id="CAI9088903.1"/>
    </source>
</evidence>
<evidence type="ECO:0000256" key="1">
    <source>
        <dbReference type="ARBA" id="ARBA00022729"/>
    </source>
</evidence>
<evidence type="ECO:0000313" key="5">
    <source>
        <dbReference type="Proteomes" id="UP001161247"/>
    </source>
</evidence>
<dbReference type="InterPro" id="IPR044788">
    <property type="entry name" value="X8_dom_prot"/>
</dbReference>
<dbReference type="SMART" id="SM00768">
    <property type="entry name" value="X8"/>
    <property type="match status" value="1"/>
</dbReference>
<dbReference type="Proteomes" id="UP001161247">
    <property type="component" value="Chromosome 1"/>
</dbReference>
<dbReference type="InterPro" id="IPR012946">
    <property type="entry name" value="X8"/>
</dbReference>
<dbReference type="AlphaFoldDB" id="A0AAV1C2Q4"/>
<protein>
    <submittedName>
        <fullName evidence="4">OLC1v1023357C1</fullName>
    </submittedName>
</protein>
<dbReference type="PANTHER" id="PTHR31044">
    <property type="entry name" value="BETA-1,3 GLUCANASE"/>
    <property type="match status" value="1"/>
</dbReference>
<dbReference type="Gene3D" id="1.20.58.1040">
    <property type="match status" value="1"/>
</dbReference>
<keyword evidence="1 2" id="KW-0732">Signal</keyword>
<organism evidence="4 5">
    <name type="scientific">Oldenlandia corymbosa var. corymbosa</name>
    <dbReference type="NCBI Taxonomy" id="529605"/>
    <lineage>
        <taxon>Eukaryota</taxon>
        <taxon>Viridiplantae</taxon>
        <taxon>Streptophyta</taxon>
        <taxon>Embryophyta</taxon>
        <taxon>Tracheophyta</taxon>
        <taxon>Spermatophyta</taxon>
        <taxon>Magnoliopsida</taxon>
        <taxon>eudicotyledons</taxon>
        <taxon>Gunneridae</taxon>
        <taxon>Pentapetalae</taxon>
        <taxon>asterids</taxon>
        <taxon>lamiids</taxon>
        <taxon>Gentianales</taxon>
        <taxon>Rubiaceae</taxon>
        <taxon>Rubioideae</taxon>
        <taxon>Spermacoceae</taxon>
        <taxon>Hedyotis-Oldenlandia complex</taxon>
        <taxon>Oldenlandia</taxon>
    </lineage>
</organism>
<feature type="domain" description="X8" evidence="3">
    <location>
        <begin position="30"/>
        <end position="117"/>
    </location>
</feature>
<accession>A0AAV1C2Q4</accession>
<feature type="chain" id="PRO_5043852582" evidence="2">
    <location>
        <begin position="27"/>
        <end position="123"/>
    </location>
</feature>
<evidence type="ECO:0000259" key="3">
    <source>
        <dbReference type="SMART" id="SM00768"/>
    </source>
</evidence>